<keyword evidence="2" id="KW-1185">Reference proteome</keyword>
<reference evidence="1 2" key="1">
    <citation type="journal article" date="2016" name="Proc. Natl. Acad. Sci. U.S.A.">
        <title>Comparative genomics of biotechnologically important yeasts.</title>
        <authorList>
            <person name="Riley R."/>
            <person name="Haridas S."/>
            <person name="Wolfe K.H."/>
            <person name="Lopes M.R."/>
            <person name="Hittinger C.T."/>
            <person name="Goeker M."/>
            <person name="Salamov A.A."/>
            <person name="Wisecaver J.H."/>
            <person name="Long T.M."/>
            <person name="Calvey C.H."/>
            <person name="Aerts A.L."/>
            <person name="Barry K.W."/>
            <person name="Choi C."/>
            <person name="Clum A."/>
            <person name="Coughlan A.Y."/>
            <person name="Deshpande S."/>
            <person name="Douglass A.P."/>
            <person name="Hanson S.J."/>
            <person name="Klenk H.-P."/>
            <person name="LaButti K.M."/>
            <person name="Lapidus A."/>
            <person name="Lindquist E.A."/>
            <person name="Lipzen A.M."/>
            <person name="Meier-Kolthoff J.P."/>
            <person name="Ohm R.A."/>
            <person name="Otillar R.P."/>
            <person name="Pangilinan J.L."/>
            <person name="Peng Y."/>
            <person name="Rokas A."/>
            <person name="Rosa C.A."/>
            <person name="Scheuner C."/>
            <person name="Sibirny A.A."/>
            <person name="Slot J.C."/>
            <person name="Stielow J.B."/>
            <person name="Sun H."/>
            <person name="Kurtzman C.P."/>
            <person name="Blackwell M."/>
            <person name="Grigoriev I.V."/>
            <person name="Jeffries T.W."/>
        </authorList>
    </citation>
    <scope>NUCLEOTIDE SEQUENCE [LARGE SCALE GENOMIC DNA]</scope>
    <source>
        <strain evidence="2">ATCC 58044 / CBS 1984 / NCYC 433 / NRRL Y-366-8</strain>
    </source>
</reference>
<evidence type="ECO:0000313" key="2">
    <source>
        <dbReference type="Proteomes" id="UP000094112"/>
    </source>
</evidence>
<sequence length="280" mass="31848">MGIFSNSQQDKDYTETQVDRTINNRFASPKDIAAVNDFFNNQVISPLGNIIDLDAISNVFNKSNFPFHDNVNEIIGGFTRGFGAGDESLTTGLKAYPTPSATLYQKCMDKDGLSVWDDKGWWRCLFPKLALDGEHVLSKEDVLDDKSNKFGLFFKDYTGYLDWKSQMKQLVKQKDEEQKLARHRDNIESIYNDYSKDSNFEFGQGGNDVISSSKSVYFKTLPNGDGEEVTEISNVFRDGKSENKKFKRLIPRDGEPSTIEYLPDDKNDSKLSSWIWGSKD</sequence>
<proteinExistence type="predicted"/>
<dbReference type="Pfam" id="PF17234">
    <property type="entry name" value="MPM1"/>
    <property type="match status" value="1"/>
</dbReference>
<organism evidence="1 2">
    <name type="scientific">Wickerhamomyces anomalus (strain ATCC 58044 / CBS 1984 / NCYC 433 / NRRL Y-366-8)</name>
    <name type="common">Yeast</name>
    <name type="synonym">Hansenula anomala</name>
    <dbReference type="NCBI Taxonomy" id="683960"/>
    <lineage>
        <taxon>Eukaryota</taxon>
        <taxon>Fungi</taxon>
        <taxon>Dikarya</taxon>
        <taxon>Ascomycota</taxon>
        <taxon>Saccharomycotina</taxon>
        <taxon>Saccharomycetes</taxon>
        <taxon>Phaffomycetales</taxon>
        <taxon>Wickerhamomycetaceae</taxon>
        <taxon>Wickerhamomyces</taxon>
    </lineage>
</organism>
<accession>A0A1E3NUS1</accession>
<evidence type="ECO:0008006" key="3">
    <source>
        <dbReference type="Google" id="ProtNLM"/>
    </source>
</evidence>
<dbReference type="OrthoDB" id="4044171at2759"/>
<dbReference type="RefSeq" id="XP_019036040.1">
    <property type="nucleotide sequence ID" value="XM_019185279.1"/>
</dbReference>
<dbReference type="EMBL" id="KV454215">
    <property type="protein sequence ID" value="ODQ56833.1"/>
    <property type="molecule type" value="Genomic_DNA"/>
</dbReference>
<dbReference type="AlphaFoldDB" id="A0A1E3NUS1"/>
<gene>
    <name evidence="1" type="ORF">WICANDRAFT_81662</name>
</gene>
<protein>
    <recommendedName>
        <fullName evidence="3">Mitochondrial peculiar membrane protein 1</fullName>
    </recommendedName>
</protein>
<dbReference type="Proteomes" id="UP000094112">
    <property type="component" value="Unassembled WGS sequence"/>
</dbReference>
<dbReference type="InterPro" id="IPR035187">
    <property type="entry name" value="Mpm1"/>
</dbReference>
<name>A0A1E3NUS1_WICAA</name>
<evidence type="ECO:0000313" key="1">
    <source>
        <dbReference type="EMBL" id="ODQ56833.1"/>
    </source>
</evidence>
<dbReference type="GeneID" id="30202525"/>